<dbReference type="EMBL" id="BAABME010011684">
    <property type="protein sequence ID" value="GAA0184135.1"/>
    <property type="molecule type" value="Genomic_DNA"/>
</dbReference>
<dbReference type="Proteomes" id="UP001454036">
    <property type="component" value="Unassembled WGS sequence"/>
</dbReference>
<organism evidence="2 3">
    <name type="scientific">Lithospermum erythrorhizon</name>
    <name type="common">Purple gromwell</name>
    <name type="synonym">Lithospermum officinale var. erythrorhizon</name>
    <dbReference type="NCBI Taxonomy" id="34254"/>
    <lineage>
        <taxon>Eukaryota</taxon>
        <taxon>Viridiplantae</taxon>
        <taxon>Streptophyta</taxon>
        <taxon>Embryophyta</taxon>
        <taxon>Tracheophyta</taxon>
        <taxon>Spermatophyta</taxon>
        <taxon>Magnoliopsida</taxon>
        <taxon>eudicotyledons</taxon>
        <taxon>Gunneridae</taxon>
        <taxon>Pentapetalae</taxon>
        <taxon>asterids</taxon>
        <taxon>lamiids</taxon>
        <taxon>Boraginales</taxon>
        <taxon>Boraginaceae</taxon>
        <taxon>Boraginoideae</taxon>
        <taxon>Lithospermeae</taxon>
        <taxon>Lithospermum</taxon>
    </lineage>
</organism>
<name>A0AAV3RTA5_LITER</name>
<sequence length="67" mass="7915">MRQDDPSMRRKSQWHNPNRGSNRDFNEHGKTRKEQRRHYLVNLVAGVIRDEFNHNLDEDVKNLSGGG</sequence>
<dbReference type="AlphaFoldDB" id="A0AAV3RTA5"/>
<evidence type="ECO:0000313" key="3">
    <source>
        <dbReference type="Proteomes" id="UP001454036"/>
    </source>
</evidence>
<feature type="region of interest" description="Disordered" evidence="1">
    <location>
        <begin position="1"/>
        <end position="37"/>
    </location>
</feature>
<accession>A0AAV3RTA5</accession>
<reference evidence="2 3" key="1">
    <citation type="submission" date="2024-01" db="EMBL/GenBank/DDBJ databases">
        <title>The complete chloroplast genome sequence of Lithospermum erythrorhizon: insights into the phylogenetic relationship among Boraginaceae species and the maternal lineages of purple gromwells.</title>
        <authorList>
            <person name="Okada T."/>
            <person name="Watanabe K."/>
        </authorList>
    </citation>
    <scope>NUCLEOTIDE SEQUENCE [LARGE SCALE GENOMIC DNA]</scope>
</reference>
<keyword evidence="3" id="KW-1185">Reference proteome</keyword>
<evidence type="ECO:0000256" key="1">
    <source>
        <dbReference type="SAM" id="MobiDB-lite"/>
    </source>
</evidence>
<gene>
    <name evidence="2" type="ORF">LIER_31430</name>
</gene>
<evidence type="ECO:0000313" key="2">
    <source>
        <dbReference type="EMBL" id="GAA0184135.1"/>
    </source>
</evidence>
<protein>
    <submittedName>
        <fullName evidence="2">Uncharacterized protein</fullName>
    </submittedName>
</protein>
<proteinExistence type="predicted"/>
<comment type="caution">
    <text evidence="2">The sequence shown here is derived from an EMBL/GenBank/DDBJ whole genome shotgun (WGS) entry which is preliminary data.</text>
</comment>